<evidence type="ECO:0000256" key="3">
    <source>
        <dbReference type="ARBA" id="ARBA00004922"/>
    </source>
</evidence>
<evidence type="ECO:0000256" key="5">
    <source>
        <dbReference type="ARBA" id="ARBA00022679"/>
    </source>
</evidence>
<dbReference type="PANTHER" id="PTHR45918:SF1">
    <property type="entry name" value="ALPHA-1,3_1,6-MANNOSYLTRANSFERASE ALG2"/>
    <property type="match status" value="1"/>
</dbReference>
<feature type="transmembrane region" description="Helical" evidence="12">
    <location>
        <begin position="445"/>
        <end position="467"/>
    </location>
</feature>
<evidence type="ECO:0000256" key="4">
    <source>
        <dbReference type="ARBA" id="ARBA00022676"/>
    </source>
</evidence>
<evidence type="ECO:0000256" key="11">
    <source>
        <dbReference type="ARBA" id="ARBA00045104"/>
    </source>
</evidence>
<feature type="domain" description="Glycosyl transferase family 1" evidence="13">
    <location>
        <begin position="223"/>
        <end position="410"/>
    </location>
</feature>
<dbReference type="UniPathway" id="UPA00378"/>
<dbReference type="AlphaFoldDB" id="A0A6H0XWA6"/>
<accession>A0A6H0XWA6</accession>
<reference evidence="15 16" key="1">
    <citation type="journal article" date="2016" name="Sci. Rep.">
        <title>Peltaster fructicola genome reveals evolution from an invasive phytopathogen to an ectophytic parasite.</title>
        <authorList>
            <person name="Xu C."/>
            <person name="Chen H."/>
            <person name="Gleason M.L."/>
            <person name="Xu J.R."/>
            <person name="Liu H."/>
            <person name="Zhang R."/>
            <person name="Sun G."/>
        </authorList>
    </citation>
    <scope>NUCLEOTIDE SEQUENCE [LARGE SCALE GENOMIC DNA]</scope>
    <source>
        <strain evidence="15 16">LNHT1506</strain>
    </source>
</reference>
<dbReference type="OrthoDB" id="448893at2759"/>
<evidence type="ECO:0000256" key="1">
    <source>
        <dbReference type="ARBA" id="ARBA00003142"/>
    </source>
</evidence>
<comment type="subcellular location">
    <subcellularLocation>
        <location evidence="2 12">Endoplasmic reticulum membrane</location>
    </subcellularLocation>
</comment>
<dbReference type="GO" id="GO:0004378">
    <property type="term" value="F:GDP-Man:Man(1)GlcNAc(2)-PP-Dol alpha-1,3-mannosyltransferase activity"/>
    <property type="evidence" value="ECO:0007669"/>
    <property type="project" value="UniProtKB-UniRule"/>
</dbReference>
<organism evidence="15 16">
    <name type="scientific">Peltaster fructicola</name>
    <dbReference type="NCBI Taxonomy" id="286661"/>
    <lineage>
        <taxon>Eukaryota</taxon>
        <taxon>Fungi</taxon>
        <taxon>Dikarya</taxon>
        <taxon>Ascomycota</taxon>
        <taxon>Pezizomycotina</taxon>
        <taxon>Dothideomycetes</taxon>
        <taxon>Dothideomycetes incertae sedis</taxon>
        <taxon>Peltaster</taxon>
    </lineage>
</organism>
<dbReference type="GO" id="GO:0005789">
    <property type="term" value="C:endoplasmic reticulum membrane"/>
    <property type="evidence" value="ECO:0007669"/>
    <property type="project" value="UniProtKB-SubCell"/>
</dbReference>
<keyword evidence="8 12" id="KW-1133">Transmembrane helix</keyword>
<proteinExistence type="inferred from homology"/>
<keyword evidence="6 12" id="KW-0812">Transmembrane</keyword>
<evidence type="ECO:0000256" key="6">
    <source>
        <dbReference type="ARBA" id="ARBA00022692"/>
    </source>
</evidence>
<dbReference type="InterPro" id="IPR027054">
    <property type="entry name" value="ALG2"/>
</dbReference>
<comment type="catalytic activity">
    <reaction evidence="10 12">
        <text>a beta-D-Man-(1-&gt;4)-beta-D-GlcNAc-(1-&gt;4)-alpha-D-GlcNAc-diphospho-di-trans,poly-cis-dolichol + GDP-alpha-D-mannose = an alpha-D-Man-(1-&gt;3)-beta-D-Man-(1-&gt;4)-beta-D-GlcNAc-(1-&gt;4)-alpha-D-GlcNAc-diphospho-di-trans,poly-cis-dolichol + GDP + H(+)</text>
        <dbReference type="Rhea" id="RHEA:29515"/>
        <dbReference type="Rhea" id="RHEA-COMP:19511"/>
        <dbReference type="Rhea" id="RHEA-COMP:19513"/>
        <dbReference type="ChEBI" id="CHEBI:15378"/>
        <dbReference type="ChEBI" id="CHEBI:57527"/>
        <dbReference type="ChEBI" id="CHEBI:58189"/>
        <dbReference type="ChEBI" id="CHEBI:58472"/>
        <dbReference type="ChEBI" id="CHEBI:132510"/>
        <dbReference type="EC" id="2.4.1.132"/>
    </reaction>
    <physiologicalReaction direction="left-to-right" evidence="10 12">
        <dbReference type="Rhea" id="RHEA:29516"/>
    </physiologicalReaction>
</comment>
<evidence type="ECO:0000259" key="13">
    <source>
        <dbReference type="Pfam" id="PF00534"/>
    </source>
</evidence>
<evidence type="ECO:0000313" key="16">
    <source>
        <dbReference type="Proteomes" id="UP000503462"/>
    </source>
</evidence>
<dbReference type="EC" id="2.4.1.257" evidence="12"/>
<keyword evidence="16" id="KW-1185">Reference proteome</keyword>
<comment type="pathway">
    <text evidence="3 12">Protein modification; protein glycosylation.</text>
</comment>
<gene>
    <name evidence="15" type="ORF">AMS68_004483</name>
</gene>
<dbReference type="InterPro" id="IPR001296">
    <property type="entry name" value="Glyco_trans_1"/>
</dbReference>
<keyword evidence="9 12" id="KW-0472">Membrane</keyword>
<comment type="catalytic activity">
    <reaction evidence="11 12">
        <text>an alpha-D-Man-(1-&gt;3)-beta-D-Man-(1-&gt;4)-beta-D-GlcNAc-(1-&gt;4)-alpha-D-GlcNAc-diphospho-di-trans,poly-cis-dolichol + GDP-alpha-D-mannose = an alpha-D-Man-(1-&gt;3)-[alpha-D-Man-(1-&gt;6)]-beta-D-Man-(1-&gt;4)-beta-D-GlcNAc-(1-&gt;4)-alpha-D-GlcNAc-diphospho-di-trans,poly-cis-dolichol + GDP + H(+)</text>
        <dbReference type="Rhea" id="RHEA:29519"/>
        <dbReference type="Rhea" id="RHEA-COMP:19513"/>
        <dbReference type="Rhea" id="RHEA-COMP:19515"/>
        <dbReference type="ChEBI" id="CHEBI:15378"/>
        <dbReference type="ChEBI" id="CHEBI:57527"/>
        <dbReference type="ChEBI" id="CHEBI:58189"/>
        <dbReference type="ChEBI" id="CHEBI:132510"/>
        <dbReference type="ChEBI" id="CHEBI:132511"/>
        <dbReference type="EC" id="2.4.1.257"/>
    </reaction>
    <physiologicalReaction direction="left-to-right" evidence="11 12">
        <dbReference type="Rhea" id="RHEA:29520"/>
    </physiologicalReaction>
</comment>
<evidence type="ECO:0000256" key="10">
    <source>
        <dbReference type="ARBA" id="ARBA00045103"/>
    </source>
</evidence>
<dbReference type="EC" id="2.4.1.132" evidence="12"/>
<dbReference type="Proteomes" id="UP000503462">
    <property type="component" value="Chromosome 3"/>
</dbReference>
<dbReference type="GO" id="GO:0102704">
    <property type="term" value="F:GDP-Man:Man(2)GlcNAc(2)-PP-Dol alpha-1,6-mannosyltransferase activity"/>
    <property type="evidence" value="ECO:0007669"/>
    <property type="project" value="UniProtKB-UniRule"/>
</dbReference>
<keyword evidence="5 12" id="KW-0808">Transferase</keyword>
<keyword evidence="4 12" id="KW-0328">Glycosyltransferase</keyword>
<dbReference type="Gene3D" id="3.40.50.2000">
    <property type="entry name" value="Glycogen Phosphorylase B"/>
    <property type="match status" value="2"/>
</dbReference>
<keyword evidence="7 12" id="KW-0256">Endoplasmic reticulum</keyword>
<evidence type="ECO:0000313" key="15">
    <source>
        <dbReference type="EMBL" id="QIW98965.1"/>
    </source>
</evidence>
<evidence type="ECO:0000256" key="8">
    <source>
        <dbReference type="ARBA" id="ARBA00022989"/>
    </source>
</evidence>
<sequence>MAGPVQDEKNVVFLHPDLGIGGAERLVIDAAVGLQSLGHNVTVLTSYCDPGHSFEETQDGTLDVRVRGDTLFPPSIGGRLSILFSILRQLSLVLTSGVLTSELRKLDPDVFIVDQLSSCIPLLRFLYPKARILFYGHYPDQLLLREFGSGIMRPIRMVYRIPFDFIESWTTGCADAIAVNSKFTRNIFRRTFPALRSRDLKVIYPCVDTDDLALQNRTDSIWQDKKILLSINRFECKKDLALAIKAYAGLAEEERTNAKLVLAGGFDPRNPENAECYGMMRNLTESLNLTHTTFRPQDTGFADLATASVDVLFLLSIPHELKTRLLNSASLLVYTPSDEHFGIVPLEAMVAGVPVLATNTGGPLETVYDGRTGWLRSPNKTEAWTEVMRKVLIPSNEDALQRMGEQGRQRVQMEFSRTNMTDAFNREIQQLTQRSGTRPRVVPDWVWYTYITSLVALVCAILAFFILPPSISQIRLHNLRGLMKHANGVPSNGQPKTAKAYL</sequence>
<evidence type="ECO:0000256" key="9">
    <source>
        <dbReference type="ARBA" id="ARBA00023136"/>
    </source>
</evidence>
<dbReference type="CDD" id="cd03805">
    <property type="entry name" value="GT4_ALG2-like"/>
    <property type="match status" value="1"/>
</dbReference>
<dbReference type="Pfam" id="PF00534">
    <property type="entry name" value="Glycos_transf_1"/>
    <property type="match status" value="1"/>
</dbReference>
<protein>
    <recommendedName>
        <fullName evidence="12">Alpha-1,3/1,6-mannosyltransferase ALG2</fullName>
        <ecNumber evidence="12">2.4.1.132</ecNumber>
        <ecNumber evidence="12">2.4.1.257</ecNumber>
    </recommendedName>
    <alternativeName>
        <fullName evidence="12">GDP-Man:Man(1)GlcNAc(2)-PP-Dol alpha-1,3-mannosyltransferase</fullName>
    </alternativeName>
</protein>
<evidence type="ECO:0000256" key="7">
    <source>
        <dbReference type="ARBA" id="ARBA00022824"/>
    </source>
</evidence>
<dbReference type="PANTHER" id="PTHR45918">
    <property type="entry name" value="ALPHA-1,3/1,6-MANNOSYLTRANSFERASE ALG2"/>
    <property type="match status" value="1"/>
</dbReference>
<name>A0A6H0XWA6_9PEZI</name>
<evidence type="ECO:0000256" key="2">
    <source>
        <dbReference type="ARBA" id="ARBA00004586"/>
    </source>
</evidence>
<feature type="domain" description="Glycosyltransferase subfamily 4-like N-terminal" evidence="14">
    <location>
        <begin position="20"/>
        <end position="210"/>
    </location>
</feature>
<evidence type="ECO:0000259" key="14">
    <source>
        <dbReference type="Pfam" id="PF13439"/>
    </source>
</evidence>
<dbReference type="InterPro" id="IPR028098">
    <property type="entry name" value="Glyco_trans_4-like_N"/>
</dbReference>
<comment type="similarity">
    <text evidence="12">Belongs to the glycosyltransferase group 1 family.</text>
</comment>
<dbReference type="SUPFAM" id="SSF53756">
    <property type="entry name" value="UDP-Glycosyltransferase/glycogen phosphorylase"/>
    <property type="match status" value="1"/>
</dbReference>
<dbReference type="Pfam" id="PF13439">
    <property type="entry name" value="Glyco_transf_4"/>
    <property type="match status" value="1"/>
</dbReference>
<evidence type="ECO:0000256" key="12">
    <source>
        <dbReference type="RuleBase" id="RU367136"/>
    </source>
</evidence>
<dbReference type="EMBL" id="CP051141">
    <property type="protein sequence ID" value="QIW98965.1"/>
    <property type="molecule type" value="Genomic_DNA"/>
</dbReference>
<comment type="function">
    <text evidence="1 12">Mannosylates Man(2)GlcNAc(2)-dolichol diphosphate and Man(1)GlcNAc(2)-dolichol diphosphate to form Man(3)GlcNAc(2)-dolichol diphosphate.</text>
</comment>